<dbReference type="GO" id="GO:0070920">
    <property type="term" value="P:regulation of regulatory ncRNA processing"/>
    <property type="evidence" value="ECO:0007669"/>
    <property type="project" value="TreeGrafter"/>
</dbReference>
<sequence>MNPFSKITTEPPDPSAEAGEPGESREPGESSVTTPATNGPPAAKTPVSLLQELYVRKGLTPIYDLVQIEGAVHEPTFKYRVVVGEFMATGTGQSKKKAKHAAAKSVLEKIRAVQVKAGQKSPAAITDRTSPAEALKGALLPASAVSAAQLPDLNASVLLSPYDDGIEGNPVGELQELCMNRRMQPPAYEVSMQEGQPHERKFILACSVGKLEETGSGKSKKLAKRQAAHKMLQRLRAQPVDKDDQFQTLDDDDLAVGIAQRMKDLKLHGDIFFRTPVNKVNSKLVELQNKTLDELKAQPIELLTEIADEYEFTVTFIDIDEKSKDDKFHCLVQMSTVPVAVCYGIGETPTEAQANCAFNGLEYLRIMTGE</sequence>
<proteinExistence type="predicted"/>
<dbReference type="EMBL" id="VCGU01000005">
    <property type="protein sequence ID" value="TRY75378.1"/>
    <property type="molecule type" value="Genomic_DNA"/>
</dbReference>
<protein>
    <recommendedName>
        <fullName evidence="4">DRBM domain-containing protein</fullName>
    </recommendedName>
</protein>
<dbReference type="GO" id="GO:0005634">
    <property type="term" value="C:nucleus"/>
    <property type="evidence" value="ECO:0007669"/>
    <property type="project" value="TreeGrafter"/>
</dbReference>
<organism evidence="5 6">
    <name type="scientific">Tigriopus californicus</name>
    <name type="common">Marine copepod</name>
    <dbReference type="NCBI Taxonomy" id="6832"/>
    <lineage>
        <taxon>Eukaryota</taxon>
        <taxon>Metazoa</taxon>
        <taxon>Ecdysozoa</taxon>
        <taxon>Arthropoda</taxon>
        <taxon>Crustacea</taxon>
        <taxon>Multicrustacea</taxon>
        <taxon>Hexanauplia</taxon>
        <taxon>Copepoda</taxon>
        <taxon>Harpacticoida</taxon>
        <taxon>Harpacticidae</taxon>
        <taxon>Tigriopus</taxon>
    </lineage>
</organism>
<feature type="domain" description="DRBM" evidence="4">
    <location>
        <begin position="169"/>
        <end position="237"/>
    </location>
</feature>
<dbReference type="GO" id="GO:0003725">
    <property type="term" value="F:double-stranded RNA binding"/>
    <property type="evidence" value="ECO:0007669"/>
    <property type="project" value="TreeGrafter"/>
</dbReference>
<feature type="region of interest" description="Disordered" evidence="3">
    <location>
        <begin position="1"/>
        <end position="44"/>
    </location>
</feature>
<dbReference type="SMART" id="SM00358">
    <property type="entry name" value="DSRM"/>
    <property type="match status" value="2"/>
</dbReference>
<dbReference type="STRING" id="6832.A0A553PCI7"/>
<dbReference type="SUPFAM" id="SSF54768">
    <property type="entry name" value="dsRNA-binding domain-like"/>
    <property type="match status" value="3"/>
</dbReference>
<dbReference type="OMA" id="GYSCTWD"/>
<reference evidence="5 6" key="1">
    <citation type="journal article" date="2018" name="Nat. Ecol. Evol.">
        <title>Genomic signatures of mitonuclear coevolution across populations of Tigriopus californicus.</title>
        <authorList>
            <person name="Barreto F.S."/>
            <person name="Watson E.T."/>
            <person name="Lima T.G."/>
            <person name="Willett C.S."/>
            <person name="Edmands S."/>
            <person name="Li W."/>
            <person name="Burton R.S."/>
        </authorList>
    </citation>
    <scope>NUCLEOTIDE SEQUENCE [LARGE SCALE GENOMIC DNA]</scope>
    <source>
        <strain evidence="5 6">San Diego</strain>
    </source>
</reference>
<dbReference type="GO" id="GO:0030422">
    <property type="term" value="P:siRNA processing"/>
    <property type="evidence" value="ECO:0007669"/>
    <property type="project" value="TreeGrafter"/>
</dbReference>
<dbReference type="PANTHER" id="PTHR46205">
    <property type="entry name" value="LOQUACIOUS, ISOFORM B"/>
    <property type="match status" value="1"/>
</dbReference>
<keyword evidence="1 2" id="KW-0694">RNA-binding</keyword>
<dbReference type="CDD" id="cd19863">
    <property type="entry name" value="DSRM_PRKRA-like_rpt2"/>
    <property type="match status" value="1"/>
</dbReference>
<evidence type="ECO:0000256" key="2">
    <source>
        <dbReference type="PROSITE-ProRule" id="PRU00266"/>
    </source>
</evidence>
<dbReference type="CDD" id="cd19862">
    <property type="entry name" value="DSRM_PRKRA-like_rpt1"/>
    <property type="match status" value="1"/>
</dbReference>
<dbReference type="GO" id="GO:0070578">
    <property type="term" value="C:RISC-loading complex"/>
    <property type="evidence" value="ECO:0007669"/>
    <property type="project" value="TreeGrafter"/>
</dbReference>
<evidence type="ECO:0000313" key="6">
    <source>
        <dbReference type="Proteomes" id="UP000318571"/>
    </source>
</evidence>
<gene>
    <name evidence="5" type="ORF">TCAL_11248</name>
</gene>
<dbReference type="PANTHER" id="PTHR46205:SF3">
    <property type="entry name" value="LOQUACIOUS, ISOFORM B"/>
    <property type="match status" value="1"/>
</dbReference>
<dbReference type="PROSITE" id="PS50137">
    <property type="entry name" value="DS_RBD"/>
    <property type="match status" value="3"/>
</dbReference>
<dbReference type="Gene3D" id="3.30.160.20">
    <property type="match status" value="3"/>
</dbReference>
<dbReference type="GO" id="GO:0016442">
    <property type="term" value="C:RISC complex"/>
    <property type="evidence" value="ECO:0007669"/>
    <property type="project" value="TreeGrafter"/>
</dbReference>
<name>A0A553PCI7_TIGCA</name>
<keyword evidence="6" id="KW-1185">Reference proteome</keyword>
<dbReference type="CDD" id="cd19864">
    <property type="entry name" value="DSRM_PRKRA-like_rpt3"/>
    <property type="match status" value="1"/>
</dbReference>
<evidence type="ECO:0000256" key="1">
    <source>
        <dbReference type="ARBA" id="ARBA00022884"/>
    </source>
</evidence>
<evidence type="ECO:0000259" key="4">
    <source>
        <dbReference type="PROSITE" id="PS50137"/>
    </source>
</evidence>
<dbReference type="AlphaFoldDB" id="A0A553PCI7"/>
<dbReference type="FunFam" id="3.30.160.20:FF:000007">
    <property type="entry name" value="Double-stranded RNA-binding protein Staufen homolog 1"/>
    <property type="match status" value="2"/>
</dbReference>
<dbReference type="Proteomes" id="UP000318571">
    <property type="component" value="Chromosome 2"/>
</dbReference>
<dbReference type="InterPro" id="IPR051247">
    <property type="entry name" value="RLC_Component"/>
</dbReference>
<accession>A0A553PCI7</accession>
<dbReference type="GO" id="GO:0035197">
    <property type="term" value="F:siRNA binding"/>
    <property type="evidence" value="ECO:0007669"/>
    <property type="project" value="TreeGrafter"/>
</dbReference>
<evidence type="ECO:0000313" key="5">
    <source>
        <dbReference type="EMBL" id="TRY75378.1"/>
    </source>
</evidence>
<evidence type="ECO:0000256" key="3">
    <source>
        <dbReference type="SAM" id="MobiDB-lite"/>
    </source>
</evidence>
<dbReference type="InterPro" id="IPR014720">
    <property type="entry name" value="dsRBD_dom"/>
</dbReference>
<dbReference type="Pfam" id="PF00035">
    <property type="entry name" value="dsrm"/>
    <property type="match status" value="2"/>
</dbReference>
<dbReference type="GO" id="GO:0005737">
    <property type="term" value="C:cytoplasm"/>
    <property type="evidence" value="ECO:0007669"/>
    <property type="project" value="TreeGrafter"/>
</dbReference>
<feature type="domain" description="DRBM" evidence="4">
    <location>
        <begin position="45"/>
        <end position="112"/>
    </location>
</feature>
<feature type="domain" description="DRBM" evidence="4">
    <location>
        <begin position="298"/>
        <end position="366"/>
    </location>
</feature>
<comment type="caution">
    <text evidence="5">The sequence shown here is derived from an EMBL/GenBank/DDBJ whole genome shotgun (WGS) entry which is preliminary data.</text>
</comment>